<keyword evidence="6 8" id="KW-0408">Iron</keyword>
<accession>A0ABU8XRS2</accession>
<dbReference type="InterPro" id="IPR017200">
    <property type="entry name" value="PqqE-like"/>
</dbReference>
<dbReference type="InterPro" id="IPR011843">
    <property type="entry name" value="PQQ_synth_PqqE_bac"/>
</dbReference>
<dbReference type="RefSeq" id="WP_418158931.1">
    <property type="nucleotide sequence ID" value="NZ_JBBLZC010000006.1"/>
</dbReference>
<dbReference type="CDD" id="cd01335">
    <property type="entry name" value="Radical_SAM"/>
    <property type="match status" value="1"/>
</dbReference>
<gene>
    <name evidence="8 10" type="primary">pqqE</name>
    <name evidence="10" type="ORF">U1T56_07970</name>
</gene>
<keyword evidence="7 8" id="KW-0411">Iron-sulfur</keyword>
<evidence type="ECO:0000256" key="7">
    <source>
        <dbReference type="ARBA" id="ARBA00023014"/>
    </source>
</evidence>
<dbReference type="InterPro" id="IPR023885">
    <property type="entry name" value="4Fe4S-binding_SPASM_dom"/>
</dbReference>
<dbReference type="InterPro" id="IPR000385">
    <property type="entry name" value="MoaA_NifB_PqqE_Fe-S-bd_CS"/>
</dbReference>
<dbReference type="SFLD" id="SFLDF00280">
    <property type="entry name" value="coenzyme_PQQ_synthesis_protein"/>
    <property type="match status" value="1"/>
</dbReference>
<evidence type="ECO:0000256" key="2">
    <source>
        <dbReference type="ARBA" id="ARBA00022691"/>
    </source>
</evidence>
<keyword evidence="1 8" id="KW-0004">4Fe-4S</keyword>
<dbReference type="InterPro" id="IPR006638">
    <property type="entry name" value="Elp3/MiaA/NifB-like_rSAM"/>
</dbReference>
<evidence type="ECO:0000259" key="9">
    <source>
        <dbReference type="PROSITE" id="PS51918"/>
    </source>
</evidence>
<comment type="caution">
    <text evidence="10">The sequence shown here is derived from an EMBL/GenBank/DDBJ whole genome shotgun (WGS) entry which is preliminary data.</text>
</comment>
<keyword evidence="5 8" id="KW-0560">Oxidoreductase</keyword>
<dbReference type="PANTHER" id="PTHR11228">
    <property type="entry name" value="RADICAL SAM DOMAIN PROTEIN"/>
    <property type="match status" value="1"/>
</dbReference>
<evidence type="ECO:0000256" key="8">
    <source>
        <dbReference type="HAMAP-Rule" id="MF_00660"/>
    </source>
</evidence>
<dbReference type="InterPro" id="IPR013785">
    <property type="entry name" value="Aldolase_TIM"/>
</dbReference>
<feature type="domain" description="Radical SAM core" evidence="9">
    <location>
        <begin position="15"/>
        <end position="231"/>
    </location>
</feature>
<feature type="binding site" evidence="8">
    <location>
        <position position="33"/>
    </location>
    <ligand>
        <name>[4Fe-4S] cluster</name>
        <dbReference type="ChEBI" id="CHEBI:49883"/>
        <note>4Fe-4S-S-AdoMet</note>
    </ligand>
</feature>
<dbReference type="SFLD" id="SFLDG01067">
    <property type="entry name" value="SPASM/twitch_domain_containing"/>
    <property type="match status" value="1"/>
</dbReference>
<dbReference type="Proteomes" id="UP001375743">
    <property type="component" value="Unassembled WGS sequence"/>
</dbReference>
<dbReference type="Pfam" id="PF13186">
    <property type="entry name" value="SPASM"/>
    <property type="match status" value="1"/>
</dbReference>
<evidence type="ECO:0000256" key="4">
    <source>
        <dbReference type="ARBA" id="ARBA00022905"/>
    </source>
</evidence>
<dbReference type="NCBIfam" id="TIGR04085">
    <property type="entry name" value="rSAM_more_4Fe4S"/>
    <property type="match status" value="1"/>
</dbReference>
<dbReference type="PROSITE" id="PS51918">
    <property type="entry name" value="RADICAL_SAM"/>
    <property type="match status" value="1"/>
</dbReference>
<dbReference type="InterPro" id="IPR007197">
    <property type="entry name" value="rSAM"/>
</dbReference>
<name>A0ABU8XRS2_9PROT</name>
<dbReference type="CDD" id="cd21119">
    <property type="entry name" value="SPASM_PqqE"/>
    <property type="match status" value="1"/>
</dbReference>
<dbReference type="InterPro" id="IPR050377">
    <property type="entry name" value="Radical_SAM_PqqE_MftC-like"/>
</dbReference>
<dbReference type="EMBL" id="JBBLZC010000006">
    <property type="protein sequence ID" value="MEK0083084.1"/>
    <property type="molecule type" value="Genomic_DNA"/>
</dbReference>
<comment type="subunit">
    <text evidence="8">Interacts with PqqD. The interaction is necessary for activity of PqqE.</text>
</comment>
<proteinExistence type="inferred from homology"/>
<comment type="function">
    <text evidence="8">Catalyzes the cross-linking of a glutamate residue and a tyrosine residue in the PqqA protein as part of the biosynthesis of pyrroloquinoline quinone (PQQ).</text>
</comment>
<protein>
    <recommendedName>
        <fullName evidence="8">PqqA peptide cyclase</fullName>
        <ecNumber evidence="8">1.21.98.4</ecNumber>
    </recommendedName>
    <alternativeName>
        <fullName evidence="8">Coenzyme PQQ synthesis protein E</fullName>
    </alternativeName>
</protein>
<keyword evidence="3 8" id="KW-0479">Metal-binding</keyword>
<comment type="catalytic activity">
    <reaction evidence="8">
        <text>[PQQ precursor protein] + S-adenosyl-L-methionine = E-Y cross-linked-[PQQ precursor protein] + 5'-deoxyadenosine + L-methionine + H(+)</text>
        <dbReference type="Rhea" id="RHEA:56836"/>
        <dbReference type="Rhea" id="RHEA-COMP:14800"/>
        <dbReference type="Rhea" id="RHEA-COMP:14801"/>
        <dbReference type="ChEBI" id="CHEBI:15378"/>
        <dbReference type="ChEBI" id="CHEBI:17319"/>
        <dbReference type="ChEBI" id="CHEBI:57844"/>
        <dbReference type="ChEBI" id="CHEBI:59789"/>
        <dbReference type="ChEBI" id="CHEBI:141026"/>
        <dbReference type="ChEBI" id="CHEBI:141027"/>
        <dbReference type="EC" id="1.21.98.4"/>
    </reaction>
</comment>
<comment type="cofactor">
    <cofactor evidence="8">
        <name>[4Fe-4S] cluster</name>
        <dbReference type="ChEBI" id="CHEBI:49883"/>
    </cofactor>
    <text evidence="8">Binds 1 [4Fe-4S] cluster. The cluster is coordinated with 3 cysteines and an exchangeable S-adenosyl-L-methionine.</text>
</comment>
<dbReference type="PIRSF" id="PIRSF037420">
    <property type="entry name" value="PQQ_syn_pqqE"/>
    <property type="match status" value="1"/>
</dbReference>
<evidence type="ECO:0000256" key="5">
    <source>
        <dbReference type="ARBA" id="ARBA00023002"/>
    </source>
</evidence>
<dbReference type="Gene3D" id="3.20.20.70">
    <property type="entry name" value="Aldolase class I"/>
    <property type="match status" value="1"/>
</dbReference>
<dbReference type="PANTHER" id="PTHR11228:SF7">
    <property type="entry name" value="PQQA PEPTIDE CYCLASE"/>
    <property type="match status" value="1"/>
</dbReference>
<dbReference type="Pfam" id="PF04055">
    <property type="entry name" value="Radical_SAM"/>
    <property type="match status" value="1"/>
</dbReference>
<dbReference type="SMART" id="SM00729">
    <property type="entry name" value="Elp3"/>
    <property type="match status" value="1"/>
</dbReference>
<dbReference type="SFLD" id="SFLDG01386">
    <property type="entry name" value="main_SPASM_domain-containing"/>
    <property type="match status" value="1"/>
</dbReference>
<evidence type="ECO:0000256" key="3">
    <source>
        <dbReference type="ARBA" id="ARBA00022723"/>
    </source>
</evidence>
<dbReference type="EC" id="1.21.98.4" evidence="8"/>
<comment type="pathway">
    <text evidence="8">Cofactor biosynthesis; pyrroloquinoline quinone biosynthesis.</text>
</comment>
<dbReference type="SUPFAM" id="SSF102114">
    <property type="entry name" value="Radical SAM enzymes"/>
    <property type="match status" value="1"/>
</dbReference>
<comment type="similarity">
    <text evidence="8">Belongs to the radical SAM superfamily. PqqE family.</text>
</comment>
<dbReference type="HAMAP" id="MF_00660">
    <property type="entry name" value="PqqE"/>
    <property type="match status" value="1"/>
</dbReference>
<keyword evidence="2 8" id="KW-0949">S-adenosyl-L-methionine</keyword>
<evidence type="ECO:0000256" key="1">
    <source>
        <dbReference type="ARBA" id="ARBA00022485"/>
    </source>
</evidence>
<feature type="binding site" evidence="8">
    <location>
        <position position="36"/>
    </location>
    <ligand>
        <name>[4Fe-4S] cluster</name>
        <dbReference type="ChEBI" id="CHEBI:49883"/>
        <note>4Fe-4S-S-AdoMet</note>
    </ligand>
</feature>
<keyword evidence="4 8" id="KW-0884">PQQ biosynthesis</keyword>
<reference evidence="10 11" key="1">
    <citation type="submission" date="2024-01" db="EMBL/GenBank/DDBJ databases">
        <title>Multi-omics insights into the function and evolution of sodium benzoate biodegradation pathways in Benzoatithermus flavus gen. nov., sp. nov. from hot spring.</title>
        <authorList>
            <person name="Hu C.-J."/>
            <person name="Li W.-J."/>
        </authorList>
    </citation>
    <scope>NUCLEOTIDE SEQUENCE [LARGE SCALE GENOMIC DNA]</scope>
    <source>
        <strain evidence="10 11">SYSU G07066</strain>
    </source>
</reference>
<organism evidence="10 11">
    <name type="scientific">Benzoatithermus flavus</name>
    <dbReference type="NCBI Taxonomy" id="3108223"/>
    <lineage>
        <taxon>Bacteria</taxon>
        <taxon>Pseudomonadati</taxon>
        <taxon>Pseudomonadota</taxon>
        <taxon>Alphaproteobacteria</taxon>
        <taxon>Geminicoccales</taxon>
        <taxon>Geminicoccaceae</taxon>
        <taxon>Benzoatithermus</taxon>
    </lineage>
</organism>
<dbReference type="SFLD" id="SFLDS00029">
    <property type="entry name" value="Radical_SAM"/>
    <property type="match status" value="1"/>
</dbReference>
<dbReference type="NCBIfam" id="TIGR02109">
    <property type="entry name" value="PQQ_syn_pqqE"/>
    <property type="match status" value="1"/>
</dbReference>
<evidence type="ECO:0000313" key="10">
    <source>
        <dbReference type="EMBL" id="MEK0083084.1"/>
    </source>
</evidence>
<evidence type="ECO:0000256" key="6">
    <source>
        <dbReference type="ARBA" id="ARBA00023004"/>
    </source>
</evidence>
<evidence type="ECO:0000313" key="11">
    <source>
        <dbReference type="Proteomes" id="UP001375743"/>
    </source>
</evidence>
<dbReference type="PROSITE" id="PS01305">
    <property type="entry name" value="MOAA_NIFB_PQQE"/>
    <property type="match status" value="1"/>
</dbReference>
<feature type="binding site" evidence="8">
    <location>
        <position position="29"/>
    </location>
    <ligand>
        <name>[4Fe-4S] cluster</name>
        <dbReference type="ChEBI" id="CHEBI:49883"/>
        <note>4Fe-4S-S-AdoMet</note>
    </ligand>
</feature>
<dbReference type="InterPro" id="IPR058240">
    <property type="entry name" value="rSAM_sf"/>
</dbReference>
<sequence length="385" mass="42309">MADAGLPLGRRDPWTEPPMGLLAELTHRCPLQCPYCSNPLELERASDELSTAEWCRVLDEAEALGVLQVHLSGGEPTARQDLEAIVAHARGLGLYTNLITAGVLLDERRLQALREAGLDHVQLSFQGAKPETSDRIGGYRGGHAKKVAVGRAVRAVGLPLTVNAVVHRQNLDELEDMIGLALELGAHRIEVAHVQYYGWALLNRAALMPTREQLEAATAIVERARRELRGRLVIDYVIPDYWAKRPKPCMGGWGSNVLNVTPQGKVMPCHAAASIPGLTFASVREHPLRWIWQESPAFQVFRGTDWLPEPCRSCERKEIDFGGCRCQALALTGDPTATDPACELSPFHRALFEVASAESTAPPPPFVYRRPMREAPALGPVRLQA</sequence>
<keyword evidence="11" id="KW-1185">Reference proteome</keyword>